<dbReference type="SUPFAM" id="SSF53850">
    <property type="entry name" value="Periplasmic binding protein-like II"/>
    <property type="match status" value="1"/>
</dbReference>
<dbReference type="PROSITE" id="PS51257">
    <property type="entry name" value="PROKAR_LIPOPROTEIN"/>
    <property type="match status" value="1"/>
</dbReference>
<dbReference type="RefSeq" id="WP_353529850.1">
    <property type="nucleotide sequence ID" value="NZ_JBBMEX010000002.1"/>
</dbReference>
<evidence type="ECO:0000256" key="5">
    <source>
        <dbReference type="ARBA" id="ARBA00023288"/>
    </source>
</evidence>
<dbReference type="EMBL" id="JBBMEX010000002">
    <property type="protein sequence ID" value="MEQ2556790.1"/>
    <property type="molecule type" value="Genomic_DNA"/>
</dbReference>
<dbReference type="Gene3D" id="3.90.780.10">
    <property type="entry name" value="5'-Nucleotidase, C-terminal domain"/>
    <property type="match status" value="1"/>
</dbReference>
<dbReference type="PANTHER" id="PTHR43649">
    <property type="entry name" value="ARABINOSE-BINDING PROTEIN-RELATED"/>
    <property type="match status" value="1"/>
</dbReference>
<evidence type="ECO:0000256" key="4">
    <source>
        <dbReference type="ARBA" id="ARBA00023139"/>
    </source>
</evidence>
<feature type="signal peptide" evidence="6">
    <location>
        <begin position="1"/>
        <end position="20"/>
    </location>
</feature>
<sequence>MKIKKVQSVCLILACVVATGLIGCGKTDETPKKHEAITFMAPYLDIDSFIEEVHKTYPEIELEVVPYSGANTTTYLQNMLEADDLPDICTQTFYKPDVVDVSDKMIDLSGYDFTDNYVESRLKEVSDEGALYMLPSLYNCYGITYNKTLLEKNGWKLPTSFTELEELADKAKEAGVTLCMAQIQYPGSAFQYVCNIADAGFLSTMSGKQWQKDYLSGKANVSNTPGMMESMEYIQKWKDLGMLDCSNSDPADDGKTREAFIKGNSLFLLGPQNGIMDAEDTTDKFGLMPYLSEDGSRNVFILNVNRFYGLSKKLENNPEKLEDALKVMKVLSTVEGTSALYPDSTLKAGLLPFKDAKADETFYADISDMINAGNTTPFIYSGWENTIVNTGTKMLEFMQDQASIKDVADQLDEDQNSVVNNQPEVITTATEEISQESCAKLVGRCFAEATGSDIALISLGTWVSGNSTNQNNDGVSGKLYAKNITDYDVCTILPTGWSRTINTIRLTGKQIQALYEEGYDAVGTGKNYPYMLVNPENLKLEEGKTYQVAISGISEKLASETEVTDSGIVGLDAAKDFLGQFKTLSEADAEWK</sequence>
<keyword evidence="2 6" id="KW-0732">Signal</keyword>
<keyword evidence="5" id="KW-0449">Lipoprotein</keyword>
<dbReference type="PANTHER" id="PTHR43649:SF33">
    <property type="entry name" value="POLYGALACTURONAN_RHAMNOGALACTURONAN-BINDING PROTEIN YTCQ"/>
    <property type="match status" value="1"/>
</dbReference>
<dbReference type="SUPFAM" id="SSF55816">
    <property type="entry name" value="5'-nucleotidase (syn. UDP-sugar hydrolase), C-terminal domain"/>
    <property type="match status" value="1"/>
</dbReference>
<accession>A0ABV1HAP2</accession>
<dbReference type="InterPro" id="IPR006059">
    <property type="entry name" value="SBP"/>
</dbReference>
<dbReference type="InterPro" id="IPR036907">
    <property type="entry name" value="5'-Nucleotdase_C_sf"/>
</dbReference>
<evidence type="ECO:0000256" key="6">
    <source>
        <dbReference type="SAM" id="SignalP"/>
    </source>
</evidence>
<dbReference type="Pfam" id="PF13416">
    <property type="entry name" value="SBP_bac_8"/>
    <property type="match status" value="1"/>
</dbReference>
<dbReference type="Proteomes" id="UP001454489">
    <property type="component" value="Unassembled WGS sequence"/>
</dbReference>
<comment type="caution">
    <text evidence="7">The sequence shown here is derived from an EMBL/GenBank/DDBJ whole genome shotgun (WGS) entry which is preliminary data.</text>
</comment>
<keyword evidence="1" id="KW-1003">Cell membrane</keyword>
<dbReference type="InterPro" id="IPR050490">
    <property type="entry name" value="Bact_solute-bd_prot1"/>
</dbReference>
<organism evidence="7 8">
    <name type="scientific">Maccoyibacter intestinihominis</name>
    <dbReference type="NCBI Taxonomy" id="3133499"/>
    <lineage>
        <taxon>Bacteria</taxon>
        <taxon>Bacillati</taxon>
        <taxon>Bacillota</taxon>
        <taxon>Clostridia</taxon>
        <taxon>Lachnospirales</taxon>
        <taxon>Lachnospiraceae</taxon>
        <taxon>Maccoyibacter</taxon>
    </lineage>
</organism>
<reference evidence="7 8" key="1">
    <citation type="submission" date="2024-03" db="EMBL/GenBank/DDBJ databases">
        <title>Human intestinal bacterial collection.</title>
        <authorList>
            <person name="Pauvert C."/>
            <person name="Hitch T.C.A."/>
            <person name="Clavel T."/>
        </authorList>
    </citation>
    <scope>NUCLEOTIDE SEQUENCE [LARGE SCALE GENOMIC DNA]</scope>
    <source>
        <strain evidence="7 8">CLA-AA-H185</strain>
    </source>
</reference>
<evidence type="ECO:0000256" key="1">
    <source>
        <dbReference type="ARBA" id="ARBA00022475"/>
    </source>
</evidence>
<name>A0ABV1HAP2_9FIRM</name>
<evidence type="ECO:0000313" key="8">
    <source>
        <dbReference type="Proteomes" id="UP001454489"/>
    </source>
</evidence>
<evidence type="ECO:0000313" key="7">
    <source>
        <dbReference type="EMBL" id="MEQ2556790.1"/>
    </source>
</evidence>
<proteinExistence type="predicted"/>
<evidence type="ECO:0000256" key="3">
    <source>
        <dbReference type="ARBA" id="ARBA00023136"/>
    </source>
</evidence>
<evidence type="ECO:0000256" key="2">
    <source>
        <dbReference type="ARBA" id="ARBA00022729"/>
    </source>
</evidence>
<keyword evidence="3" id="KW-0472">Membrane</keyword>
<keyword evidence="8" id="KW-1185">Reference proteome</keyword>
<gene>
    <name evidence="7" type="ORF">WMO43_02690</name>
</gene>
<protein>
    <submittedName>
        <fullName evidence="7">Extracellular solute-binding protein</fullName>
    </submittedName>
</protein>
<dbReference type="Gene3D" id="3.40.190.10">
    <property type="entry name" value="Periplasmic binding protein-like II"/>
    <property type="match status" value="2"/>
</dbReference>
<feature type="chain" id="PRO_5046789009" evidence="6">
    <location>
        <begin position="21"/>
        <end position="592"/>
    </location>
</feature>
<keyword evidence="4" id="KW-0564">Palmitate</keyword>